<reference evidence="5" key="1">
    <citation type="submission" date="2022-11" db="UniProtKB">
        <authorList>
            <consortium name="WormBaseParasite"/>
        </authorList>
    </citation>
    <scope>IDENTIFICATION</scope>
</reference>
<dbReference type="InterPro" id="IPR000719">
    <property type="entry name" value="Prot_kinase_dom"/>
</dbReference>
<evidence type="ECO:0000256" key="1">
    <source>
        <dbReference type="ARBA" id="ARBA00012513"/>
    </source>
</evidence>
<dbReference type="WBParaSite" id="PSU_v2.g17191.t1">
    <property type="protein sequence ID" value="PSU_v2.g17191.t1"/>
    <property type="gene ID" value="PSU_v2.g17191"/>
</dbReference>
<dbReference type="InterPro" id="IPR011009">
    <property type="entry name" value="Kinase-like_dom_sf"/>
</dbReference>
<accession>A0A914YAF9</accession>
<dbReference type="Pfam" id="PF00069">
    <property type="entry name" value="Pkinase"/>
    <property type="match status" value="1"/>
</dbReference>
<feature type="region of interest" description="Disordered" evidence="2">
    <location>
        <begin position="298"/>
        <end position="367"/>
    </location>
</feature>
<evidence type="ECO:0000313" key="4">
    <source>
        <dbReference type="Proteomes" id="UP000887577"/>
    </source>
</evidence>
<evidence type="ECO:0000256" key="2">
    <source>
        <dbReference type="SAM" id="MobiDB-lite"/>
    </source>
</evidence>
<protein>
    <recommendedName>
        <fullName evidence="1">non-specific serine/threonine protein kinase</fullName>
        <ecNumber evidence="1">2.7.11.1</ecNumber>
    </recommendedName>
</protein>
<evidence type="ECO:0000259" key="3">
    <source>
        <dbReference type="PROSITE" id="PS50011"/>
    </source>
</evidence>
<dbReference type="Proteomes" id="UP000887577">
    <property type="component" value="Unplaced"/>
</dbReference>
<dbReference type="GO" id="GO:0004674">
    <property type="term" value="F:protein serine/threonine kinase activity"/>
    <property type="evidence" value="ECO:0007669"/>
    <property type="project" value="UniProtKB-EC"/>
</dbReference>
<feature type="domain" description="Protein kinase" evidence="3">
    <location>
        <begin position="6"/>
        <end position="277"/>
    </location>
</feature>
<sequence length="367" mass="42137">MDKPFAYPPIHIMYSAFGAVYKCSADGKMYALKTEGQDEKIQLLKMEVFVLMELAKAANRHFCKIEDKGQCDIPKCNYVVMTLVGKSLQDLRLQQPKRRFSMGCSISIGIQCLEALEDLHAIGYLHRDVKPGNYTVGRPDLNELRKVYVLDFGMARKFAHEDGTMKKPRTAAGFRGTVRYAALSCHLSREMCRKDDIESWLYMCIEITRGKLPWRNLEDQDEVGIFKKECRKEKSIKQLFGGCPRQFIEILKLSDSWKFFDTPDYAKIYKLMKEAIVSTKSEEFPYDWEPEAIKKAEERAKAKKASGKKGSSSSDSDKKKEESEKKKKKEDKDKKEKEESEKKQSEKKAPVGAASSEKVKNPRRATK</sequence>
<dbReference type="SMART" id="SM00220">
    <property type="entry name" value="S_TKc"/>
    <property type="match status" value="1"/>
</dbReference>
<dbReference type="PANTHER" id="PTHR11909">
    <property type="entry name" value="CASEIN KINASE-RELATED"/>
    <property type="match status" value="1"/>
</dbReference>
<name>A0A914YAF9_9BILA</name>
<dbReference type="PROSITE" id="PS00108">
    <property type="entry name" value="PROTEIN_KINASE_ST"/>
    <property type="match status" value="1"/>
</dbReference>
<feature type="compositionally biased region" description="Basic and acidic residues" evidence="2">
    <location>
        <begin position="315"/>
        <end position="349"/>
    </location>
</feature>
<proteinExistence type="predicted"/>
<dbReference type="InterPro" id="IPR008271">
    <property type="entry name" value="Ser/Thr_kinase_AS"/>
</dbReference>
<dbReference type="PROSITE" id="PS50011">
    <property type="entry name" value="PROTEIN_KINASE_DOM"/>
    <property type="match status" value="1"/>
</dbReference>
<dbReference type="Gene3D" id="1.10.510.10">
    <property type="entry name" value="Transferase(Phosphotransferase) domain 1"/>
    <property type="match status" value="1"/>
</dbReference>
<keyword evidence="4" id="KW-1185">Reference proteome</keyword>
<organism evidence="4 5">
    <name type="scientific">Panagrolaimus superbus</name>
    <dbReference type="NCBI Taxonomy" id="310955"/>
    <lineage>
        <taxon>Eukaryota</taxon>
        <taxon>Metazoa</taxon>
        <taxon>Ecdysozoa</taxon>
        <taxon>Nematoda</taxon>
        <taxon>Chromadorea</taxon>
        <taxon>Rhabditida</taxon>
        <taxon>Tylenchina</taxon>
        <taxon>Panagrolaimomorpha</taxon>
        <taxon>Panagrolaimoidea</taxon>
        <taxon>Panagrolaimidae</taxon>
        <taxon>Panagrolaimus</taxon>
    </lineage>
</organism>
<dbReference type="InterPro" id="IPR050235">
    <property type="entry name" value="CK1_Ser-Thr_kinase"/>
</dbReference>
<dbReference type="AlphaFoldDB" id="A0A914YAF9"/>
<dbReference type="EC" id="2.7.11.1" evidence="1"/>
<evidence type="ECO:0000313" key="5">
    <source>
        <dbReference type="WBParaSite" id="PSU_v2.g17191.t1"/>
    </source>
</evidence>
<dbReference type="SUPFAM" id="SSF56112">
    <property type="entry name" value="Protein kinase-like (PK-like)"/>
    <property type="match status" value="1"/>
</dbReference>
<dbReference type="GO" id="GO:0005524">
    <property type="term" value="F:ATP binding"/>
    <property type="evidence" value="ECO:0007669"/>
    <property type="project" value="InterPro"/>
</dbReference>